<gene>
    <name evidence="1" type="ORF">Cdeb_00339</name>
    <name evidence="2" type="ORF">Cdeb_02811</name>
</gene>
<evidence type="ECO:0000313" key="2">
    <source>
        <dbReference type="EMBL" id="RKO63548.1"/>
    </source>
</evidence>
<dbReference type="Proteomes" id="UP000286235">
    <property type="component" value="Unassembled WGS sequence"/>
</dbReference>
<protein>
    <submittedName>
        <fullName evidence="2">Uncharacterized protein</fullName>
    </submittedName>
</protein>
<evidence type="ECO:0000313" key="3">
    <source>
        <dbReference type="Proteomes" id="UP000286235"/>
    </source>
</evidence>
<comment type="caution">
    <text evidence="2">The sequence shown here is derived from an EMBL/GenBank/DDBJ whole genome shotgun (WGS) entry which is preliminary data.</text>
</comment>
<accession>A0A420VJK0</accession>
<dbReference type="EMBL" id="AZRV01000006">
    <property type="protein sequence ID" value="RKO63548.1"/>
    <property type="molecule type" value="Genomic_DNA"/>
</dbReference>
<dbReference type="AlphaFoldDB" id="A0A420VJK0"/>
<keyword evidence="3" id="KW-1185">Reference proteome</keyword>
<evidence type="ECO:0000313" key="1">
    <source>
        <dbReference type="EMBL" id="RKO63247.1"/>
    </source>
</evidence>
<dbReference type="EMBL" id="AZRV01000011">
    <property type="protein sequence ID" value="RKO63247.1"/>
    <property type="molecule type" value="Genomic_DNA"/>
</dbReference>
<organism evidence="2 3">
    <name type="scientific">Caldibacillus debilis GB1</name>
    <dbReference type="NCBI Taxonomy" id="1339248"/>
    <lineage>
        <taxon>Bacteria</taxon>
        <taxon>Bacillati</taxon>
        <taxon>Bacillota</taxon>
        <taxon>Bacilli</taxon>
        <taxon>Bacillales</taxon>
        <taxon>Bacillaceae</taxon>
        <taxon>Caldibacillus</taxon>
    </lineage>
</organism>
<name>A0A420VJK0_9BACI</name>
<dbReference type="RefSeq" id="WP_120666313.1">
    <property type="nucleotide sequence ID" value="NZ_AZRV01000006.1"/>
</dbReference>
<proteinExistence type="predicted"/>
<reference evidence="2 3" key="1">
    <citation type="submission" date="2013-12" db="EMBL/GenBank/DDBJ databases">
        <title>Genome and proteome characterization of Caldibacillus debilis GB1 derived from a cellulolytic aero-tolerant co-culture.</title>
        <authorList>
            <person name="Wushke S.T."/>
            <person name="Zhang X."/>
            <person name="Fristensky B."/>
            <person name="Wilkins J.A."/>
            <person name="Levin D.B."/>
            <person name="Sparling R."/>
        </authorList>
    </citation>
    <scope>NUCLEOTIDE SEQUENCE [LARGE SCALE GENOMIC DNA]</scope>
    <source>
        <strain evidence="2 3">GB1</strain>
    </source>
</reference>
<sequence length="87" mass="9891">MGIFSPKGTKFTADDYIEKYGLNNLSEQEIIRKIAKDLAESGMTKETLSGKANVHLEAQILYLETIVEQNWLILKQLEKLNNNLKHG</sequence>